<protein>
    <submittedName>
        <fullName evidence="1">Uncharacterized protein</fullName>
    </submittedName>
</protein>
<dbReference type="Proteomes" id="UP000664601">
    <property type="component" value="Unassembled WGS sequence"/>
</dbReference>
<keyword evidence="2" id="KW-1185">Reference proteome</keyword>
<name>A0ABS3LA77_9ENTE</name>
<evidence type="ECO:0000313" key="1">
    <source>
        <dbReference type="EMBL" id="MBO1306537.1"/>
    </source>
</evidence>
<evidence type="ECO:0000313" key="2">
    <source>
        <dbReference type="Proteomes" id="UP000664601"/>
    </source>
</evidence>
<dbReference type="EMBL" id="JAFREM010000016">
    <property type="protein sequence ID" value="MBO1306537.1"/>
    <property type="molecule type" value="Genomic_DNA"/>
</dbReference>
<sequence length="123" mass="14016">MVEPIIPGGAILVARKLNNSAIFEKPLLYLKVWIYLLTQSQHKDFKELKRGQIFTSIPQIQKAVSWKVGFRTESASRNQILNILNWLQKPSAGNNQSPLIVVEKAATEMLITICNYDSYQIDQ</sequence>
<comment type="caution">
    <text evidence="1">The sequence shown here is derived from an EMBL/GenBank/DDBJ whole genome shotgun (WGS) entry which is preliminary data.</text>
</comment>
<dbReference type="RefSeq" id="WP_207673465.1">
    <property type="nucleotide sequence ID" value="NZ_JAFREM010000016.1"/>
</dbReference>
<organism evidence="1 2">
    <name type="scientific">Candidatus Enterococcus moelleringii</name>
    <dbReference type="NCBI Taxonomy" id="2815325"/>
    <lineage>
        <taxon>Bacteria</taxon>
        <taxon>Bacillati</taxon>
        <taxon>Bacillota</taxon>
        <taxon>Bacilli</taxon>
        <taxon>Lactobacillales</taxon>
        <taxon>Enterococcaceae</taxon>
        <taxon>Enterococcus</taxon>
    </lineage>
</organism>
<proteinExistence type="predicted"/>
<gene>
    <name evidence="1" type="ORF">JZO70_10210</name>
</gene>
<accession>A0ABS3LA77</accession>
<reference evidence="1 2" key="1">
    <citation type="submission" date="2021-03" db="EMBL/GenBank/DDBJ databases">
        <title>Enterococcal diversity collection.</title>
        <authorList>
            <person name="Gilmore M.S."/>
            <person name="Schwartzman J."/>
            <person name="Van Tyne D."/>
            <person name="Martin M."/>
            <person name="Earl A.M."/>
            <person name="Manson A.L."/>
            <person name="Straub T."/>
            <person name="Salamzade R."/>
            <person name="Saavedra J."/>
            <person name="Lebreton F."/>
            <person name="Prichula J."/>
            <person name="Schaufler K."/>
            <person name="Gaca A."/>
            <person name="Sgardioli B."/>
            <person name="Wagenaar J."/>
            <person name="Strong T."/>
        </authorList>
    </citation>
    <scope>NUCLEOTIDE SEQUENCE [LARGE SCALE GENOMIC DNA]</scope>
    <source>
        <strain evidence="1 2">669A</strain>
    </source>
</reference>